<evidence type="ECO:0000313" key="2">
    <source>
        <dbReference type="Proteomes" id="UP001066276"/>
    </source>
</evidence>
<reference evidence="1" key="1">
    <citation type="journal article" date="2022" name="bioRxiv">
        <title>Sequencing and chromosome-scale assembly of the giantPleurodeles waltlgenome.</title>
        <authorList>
            <person name="Brown T."/>
            <person name="Elewa A."/>
            <person name="Iarovenko S."/>
            <person name="Subramanian E."/>
            <person name="Araus A.J."/>
            <person name="Petzold A."/>
            <person name="Susuki M."/>
            <person name="Suzuki K.-i.T."/>
            <person name="Hayashi T."/>
            <person name="Toyoda A."/>
            <person name="Oliveira C."/>
            <person name="Osipova E."/>
            <person name="Leigh N.D."/>
            <person name="Simon A."/>
            <person name="Yun M.H."/>
        </authorList>
    </citation>
    <scope>NUCLEOTIDE SEQUENCE</scope>
    <source>
        <strain evidence="1">20211129_DDA</strain>
        <tissue evidence="1">Liver</tissue>
    </source>
</reference>
<dbReference type="EMBL" id="JANPWB010000011">
    <property type="protein sequence ID" value="KAJ1130491.1"/>
    <property type="molecule type" value="Genomic_DNA"/>
</dbReference>
<evidence type="ECO:0000313" key="1">
    <source>
        <dbReference type="EMBL" id="KAJ1130491.1"/>
    </source>
</evidence>
<accession>A0AAV7PQC0</accession>
<sequence>MASLTYDPVENFGEELELTPETLLTSVLMEWNSVALGHDREPRPIPADDRVGLEAEILQEETFIAIKGLAISKTLRGDVFPPEFYQSYSDILSDCLLKVYLEVGMSASLLATMREAIIVMVLKLDKNPKEMVLYGSLSMINGYRTILALLLTNRLLPRM</sequence>
<keyword evidence="2" id="KW-1185">Reference proteome</keyword>
<gene>
    <name evidence="1" type="ORF">NDU88_008843</name>
</gene>
<comment type="caution">
    <text evidence="1">The sequence shown here is derived from an EMBL/GenBank/DDBJ whole genome shotgun (WGS) entry which is preliminary data.</text>
</comment>
<dbReference type="AlphaFoldDB" id="A0AAV7PQC0"/>
<dbReference type="Proteomes" id="UP001066276">
    <property type="component" value="Chromosome 7"/>
</dbReference>
<proteinExistence type="predicted"/>
<name>A0AAV7PQC0_PLEWA</name>
<organism evidence="1 2">
    <name type="scientific">Pleurodeles waltl</name>
    <name type="common">Iberian ribbed newt</name>
    <dbReference type="NCBI Taxonomy" id="8319"/>
    <lineage>
        <taxon>Eukaryota</taxon>
        <taxon>Metazoa</taxon>
        <taxon>Chordata</taxon>
        <taxon>Craniata</taxon>
        <taxon>Vertebrata</taxon>
        <taxon>Euteleostomi</taxon>
        <taxon>Amphibia</taxon>
        <taxon>Batrachia</taxon>
        <taxon>Caudata</taxon>
        <taxon>Salamandroidea</taxon>
        <taxon>Salamandridae</taxon>
        <taxon>Pleurodelinae</taxon>
        <taxon>Pleurodeles</taxon>
    </lineage>
</organism>
<protein>
    <submittedName>
        <fullName evidence="1">Uncharacterized protein</fullName>
    </submittedName>
</protein>